<feature type="compositionally biased region" description="Polar residues" evidence="11">
    <location>
        <begin position="12"/>
        <end position="21"/>
    </location>
</feature>
<dbReference type="NCBIfam" id="TIGR00197">
    <property type="entry name" value="yjeF_nterm"/>
    <property type="match status" value="1"/>
</dbReference>
<proteinExistence type="inferred from homology"/>
<keyword evidence="5 10" id="KW-0547">Nucleotide-binding</keyword>
<comment type="catalytic activity">
    <reaction evidence="1 10">
        <text>(6R)-NADHX = (6S)-NADHX</text>
        <dbReference type="Rhea" id="RHEA:32215"/>
        <dbReference type="ChEBI" id="CHEBI:64074"/>
        <dbReference type="ChEBI" id="CHEBI:64075"/>
        <dbReference type="EC" id="5.1.99.6"/>
    </reaction>
</comment>
<dbReference type="InterPro" id="IPR032976">
    <property type="entry name" value="YJEFN_prot_NAXE-like"/>
</dbReference>
<comment type="caution">
    <text evidence="10">Lacks conserved residue(s) required for the propagation of feature annotation.</text>
</comment>
<feature type="binding site" evidence="10">
    <location>
        <begin position="149"/>
        <end position="155"/>
    </location>
    <ligand>
        <name>(6S)-NADPHX</name>
        <dbReference type="ChEBI" id="CHEBI:64076"/>
    </ligand>
</feature>
<dbReference type="GO" id="GO:0000166">
    <property type="term" value="F:nucleotide binding"/>
    <property type="evidence" value="ECO:0007669"/>
    <property type="project" value="UniProtKB-KW"/>
</dbReference>
<name>A0A8J7W3X9_9FIRM</name>
<feature type="region of interest" description="Disordered" evidence="11">
    <location>
        <begin position="1"/>
        <end position="28"/>
    </location>
</feature>
<keyword evidence="9 10" id="KW-0413">Isomerase</keyword>
<keyword evidence="7 10" id="KW-0630">Potassium</keyword>
<accession>A0A8J7W3X9</accession>
<dbReference type="PANTHER" id="PTHR13232:SF10">
    <property type="entry name" value="NAD(P)H-HYDRATE EPIMERASE"/>
    <property type="match status" value="1"/>
</dbReference>
<comment type="function">
    <text evidence="10">Catalyzes the epimerization of the S- and R-forms of NAD(P)HX, a damaged form of NAD(P)H that is a result of enzymatic or heat-dependent hydration. This is a prerequisite for the S-specific NAD(P)H-hydrate dehydratase to allow the repair of both epimers of NAD(P)HX.</text>
</comment>
<dbReference type="HAMAP" id="MF_01966">
    <property type="entry name" value="NADHX_epimerase"/>
    <property type="match status" value="1"/>
</dbReference>
<sequence>MAGITQKEMTDQRNGQLNKELNGQLGDEDVITSAEMKEIERKAAEGGLSYYQMMENAGTAASDFILGREEIQGKRVLVFCGRGNNGGDGFVAARKLSEGGGNVTLVLVDGEPKTEDAVKNKKLCDELSIPVIDLTSAGEADIIVEAIYGTGYHGKLKESAREAAKLINRSFGVIYALDVPSGLNGDTGEADPDTVIADHTIVFHRCKPAHRLEKAQRYCGKILCVDIGIS</sequence>
<evidence type="ECO:0000256" key="7">
    <source>
        <dbReference type="ARBA" id="ARBA00022958"/>
    </source>
</evidence>
<dbReference type="RefSeq" id="WP_227020045.1">
    <property type="nucleotide sequence ID" value="NZ_JAGSND010000018.1"/>
</dbReference>
<keyword evidence="8 10" id="KW-0520">NAD</keyword>
<evidence type="ECO:0000313" key="14">
    <source>
        <dbReference type="Proteomes" id="UP000675664"/>
    </source>
</evidence>
<evidence type="ECO:0000259" key="12">
    <source>
        <dbReference type="PROSITE" id="PS51385"/>
    </source>
</evidence>
<comment type="catalytic activity">
    <reaction evidence="2 10">
        <text>(6R)-NADPHX = (6S)-NADPHX</text>
        <dbReference type="Rhea" id="RHEA:32227"/>
        <dbReference type="ChEBI" id="CHEBI:64076"/>
        <dbReference type="ChEBI" id="CHEBI:64077"/>
        <dbReference type="EC" id="5.1.99.6"/>
    </reaction>
</comment>
<evidence type="ECO:0000256" key="4">
    <source>
        <dbReference type="ARBA" id="ARBA00022723"/>
    </source>
</evidence>
<organism evidence="13 14">
    <name type="scientific">Sinanaerobacter chloroacetimidivorans</name>
    <dbReference type="NCBI Taxonomy" id="2818044"/>
    <lineage>
        <taxon>Bacteria</taxon>
        <taxon>Bacillati</taxon>
        <taxon>Bacillota</taxon>
        <taxon>Clostridia</taxon>
        <taxon>Peptostreptococcales</taxon>
        <taxon>Anaerovoracaceae</taxon>
        <taxon>Sinanaerobacter</taxon>
    </lineage>
</organism>
<feature type="binding site" evidence="10">
    <location>
        <position position="178"/>
    </location>
    <ligand>
        <name>(6S)-NADPHX</name>
        <dbReference type="ChEBI" id="CHEBI:64076"/>
    </ligand>
</feature>
<evidence type="ECO:0000256" key="5">
    <source>
        <dbReference type="ARBA" id="ARBA00022741"/>
    </source>
</evidence>
<dbReference type="Proteomes" id="UP000675664">
    <property type="component" value="Unassembled WGS sequence"/>
</dbReference>
<dbReference type="EMBL" id="JAGSND010000018">
    <property type="protein sequence ID" value="MBR0599916.1"/>
    <property type="molecule type" value="Genomic_DNA"/>
</dbReference>
<evidence type="ECO:0000256" key="10">
    <source>
        <dbReference type="HAMAP-Rule" id="MF_01966"/>
    </source>
</evidence>
<keyword evidence="14" id="KW-1185">Reference proteome</keyword>
<evidence type="ECO:0000256" key="2">
    <source>
        <dbReference type="ARBA" id="ARBA00000909"/>
    </source>
</evidence>
<evidence type="ECO:0000256" key="8">
    <source>
        <dbReference type="ARBA" id="ARBA00023027"/>
    </source>
</evidence>
<reference evidence="13" key="1">
    <citation type="submission" date="2021-04" db="EMBL/GenBank/DDBJ databases">
        <title>Sinoanaerobacter chloroacetimidivorans sp. nov., an obligate anaerobic bacterium isolated from anaerobic sludge.</title>
        <authorList>
            <person name="Bao Y."/>
        </authorList>
    </citation>
    <scope>NUCLEOTIDE SEQUENCE</scope>
    <source>
        <strain evidence="13">BAD-6</strain>
    </source>
</reference>
<dbReference type="GO" id="GO:0052856">
    <property type="term" value="F:NAD(P)HX epimerase activity"/>
    <property type="evidence" value="ECO:0007669"/>
    <property type="project" value="UniProtKB-UniRule"/>
</dbReference>
<dbReference type="PROSITE" id="PS51385">
    <property type="entry name" value="YJEF_N"/>
    <property type="match status" value="1"/>
</dbReference>
<protein>
    <recommendedName>
        <fullName evidence="3 10">NAD(P)H-hydrate epimerase</fullName>
        <ecNumber evidence="3 10">5.1.99.6</ecNumber>
    </recommendedName>
    <alternativeName>
        <fullName evidence="10">NAD(P)HX epimerase</fullName>
    </alternativeName>
</protein>
<dbReference type="AlphaFoldDB" id="A0A8J7W3X9"/>
<evidence type="ECO:0000256" key="1">
    <source>
        <dbReference type="ARBA" id="ARBA00000013"/>
    </source>
</evidence>
<evidence type="ECO:0000313" key="13">
    <source>
        <dbReference type="EMBL" id="MBR0599916.1"/>
    </source>
</evidence>
<evidence type="ECO:0000256" key="3">
    <source>
        <dbReference type="ARBA" id="ARBA00012228"/>
    </source>
</evidence>
<keyword evidence="6 10" id="KW-0521">NADP</keyword>
<dbReference type="GO" id="GO:0046872">
    <property type="term" value="F:metal ion binding"/>
    <property type="evidence" value="ECO:0007669"/>
    <property type="project" value="UniProtKB-KW"/>
</dbReference>
<dbReference type="EC" id="5.1.99.6" evidence="3 10"/>
<dbReference type="InterPro" id="IPR004443">
    <property type="entry name" value="YjeF_N_dom"/>
</dbReference>
<dbReference type="Gene3D" id="3.40.50.10260">
    <property type="entry name" value="YjeF N-terminal domain"/>
    <property type="match status" value="1"/>
</dbReference>
<feature type="binding site" evidence="10">
    <location>
        <position position="181"/>
    </location>
    <ligand>
        <name>K(+)</name>
        <dbReference type="ChEBI" id="CHEBI:29103"/>
    </ligand>
</feature>
<feature type="binding site" evidence="10">
    <location>
        <begin position="84"/>
        <end position="88"/>
    </location>
    <ligand>
        <name>(6S)-NADPHX</name>
        <dbReference type="ChEBI" id="CHEBI:64076"/>
    </ligand>
</feature>
<comment type="caution">
    <text evidence="13">The sequence shown here is derived from an EMBL/GenBank/DDBJ whole genome shotgun (WGS) entry which is preliminary data.</text>
</comment>
<dbReference type="PANTHER" id="PTHR13232">
    <property type="entry name" value="NAD(P)H-HYDRATE EPIMERASE"/>
    <property type="match status" value="1"/>
</dbReference>
<dbReference type="InterPro" id="IPR036652">
    <property type="entry name" value="YjeF_N_dom_sf"/>
</dbReference>
<evidence type="ECO:0000256" key="6">
    <source>
        <dbReference type="ARBA" id="ARBA00022857"/>
    </source>
</evidence>
<evidence type="ECO:0000256" key="9">
    <source>
        <dbReference type="ARBA" id="ARBA00023235"/>
    </source>
</evidence>
<keyword evidence="4 10" id="KW-0479">Metal-binding</keyword>
<feature type="domain" description="YjeF N-terminal" evidence="12">
    <location>
        <begin position="36"/>
        <end position="230"/>
    </location>
</feature>
<feature type="binding site" evidence="10">
    <location>
        <position position="85"/>
    </location>
    <ligand>
        <name>K(+)</name>
        <dbReference type="ChEBI" id="CHEBI:29103"/>
    </ligand>
</feature>
<gene>
    <name evidence="10" type="primary">nnrE</name>
    <name evidence="13" type="ORF">KCX82_18690</name>
</gene>
<comment type="similarity">
    <text evidence="10">Belongs to the NnrE/AIBP family.</text>
</comment>
<evidence type="ECO:0000256" key="11">
    <source>
        <dbReference type="SAM" id="MobiDB-lite"/>
    </source>
</evidence>
<dbReference type="SUPFAM" id="SSF64153">
    <property type="entry name" value="YjeF N-terminal domain-like"/>
    <property type="match status" value="1"/>
</dbReference>
<dbReference type="Pfam" id="PF03853">
    <property type="entry name" value="YjeF_N"/>
    <property type="match status" value="1"/>
</dbReference>
<comment type="cofactor">
    <cofactor evidence="10">
        <name>K(+)</name>
        <dbReference type="ChEBI" id="CHEBI:29103"/>
    </cofactor>
    <text evidence="10">Binds 1 potassium ion per subunit.</text>
</comment>
<reference evidence="13" key="2">
    <citation type="submission" date="2021-04" db="EMBL/GenBank/DDBJ databases">
        <authorList>
            <person name="Liu J."/>
        </authorList>
    </citation>
    <scope>NUCLEOTIDE SEQUENCE</scope>
    <source>
        <strain evidence="13">BAD-6</strain>
    </source>
</reference>